<accession>A0A3Q0R8B2</accession>
<keyword evidence="3" id="KW-1185">Reference proteome</keyword>
<dbReference type="Proteomes" id="UP000261340">
    <property type="component" value="Unplaced"/>
</dbReference>
<protein>
    <recommendedName>
        <fullName evidence="4">Phosphoinositide interacting regulator of transient receptor potential channels</fullName>
    </recommendedName>
</protein>
<dbReference type="InterPro" id="IPR028068">
    <property type="entry name" value="PIRT"/>
</dbReference>
<evidence type="ECO:0000313" key="2">
    <source>
        <dbReference type="Ensembl" id="ENSACIP00000008394.1"/>
    </source>
</evidence>
<proteinExistence type="predicted"/>
<sequence>YWLSSYSEYEKFLLSCFVSTMETSFPGDYGSMQSYPDPQPAAAAGPGCTYLHKPIIVMVMGSLMSAAGALLFLLQYSGVIEAPRSVASTCLSLGLMFVVMGLVWVPILKEKQRRKQISHGA</sequence>
<dbReference type="GeneTree" id="ENSGT00940000177425"/>
<organism evidence="2 3">
    <name type="scientific">Amphilophus citrinellus</name>
    <name type="common">Midas cichlid</name>
    <name type="synonym">Cichlasoma citrinellum</name>
    <dbReference type="NCBI Taxonomy" id="61819"/>
    <lineage>
        <taxon>Eukaryota</taxon>
        <taxon>Metazoa</taxon>
        <taxon>Chordata</taxon>
        <taxon>Craniata</taxon>
        <taxon>Vertebrata</taxon>
        <taxon>Euteleostomi</taxon>
        <taxon>Actinopterygii</taxon>
        <taxon>Neopterygii</taxon>
        <taxon>Teleostei</taxon>
        <taxon>Neoteleostei</taxon>
        <taxon>Acanthomorphata</taxon>
        <taxon>Ovalentaria</taxon>
        <taxon>Cichlomorphae</taxon>
        <taxon>Cichliformes</taxon>
        <taxon>Cichlidae</taxon>
        <taxon>New World cichlids</taxon>
        <taxon>Cichlasomatinae</taxon>
        <taxon>Heroini</taxon>
        <taxon>Amphilophus</taxon>
    </lineage>
</organism>
<reference evidence="2" key="2">
    <citation type="submission" date="2025-09" db="UniProtKB">
        <authorList>
            <consortium name="Ensembl"/>
        </authorList>
    </citation>
    <scope>IDENTIFICATION</scope>
</reference>
<dbReference type="AlphaFoldDB" id="A0A3Q0R8B2"/>
<keyword evidence="1" id="KW-0812">Transmembrane</keyword>
<reference evidence="2" key="1">
    <citation type="submission" date="2025-08" db="UniProtKB">
        <authorList>
            <consortium name="Ensembl"/>
        </authorList>
    </citation>
    <scope>IDENTIFICATION</scope>
</reference>
<feature type="transmembrane region" description="Helical" evidence="1">
    <location>
        <begin position="55"/>
        <end position="74"/>
    </location>
</feature>
<dbReference type="OMA" id="PGWAYLH"/>
<name>A0A3Q0R8B2_AMPCI</name>
<dbReference type="Pfam" id="PF15099">
    <property type="entry name" value="PIRT"/>
    <property type="match status" value="1"/>
</dbReference>
<evidence type="ECO:0008006" key="4">
    <source>
        <dbReference type="Google" id="ProtNLM"/>
    </source>
</evidence>
<evidence type="ECO:0000256" key="1">
    <source>
        <dbReference type="SAM" id="Phobius"/>
    </source>
</evidence>
<evidence type="ECO:0000313" key="3">
    <source>
        <dbReference type="Proteomes" id="UP000261340"/>
    </source>
</evidence>
<feature type="transmembrane region" description="Helical" evidence="1">
    <location>
        <begin position="86"/>
        <end position="108"/>
    </location>
</feature>
<keyword evidence="1" id="KW-0472">Membrane</keyword>
<dbReference type="Ensembl" id="ENSACIT00000008645.1">
    <property type="protein sequence ID" value="ENSACIP00000008394.1"/>
    <property type="gene ID" value="ENSACIG00000006599.1"/>
</dbReference>
<keyword evidence="1" id="KW-1133">Transmembrane helix</keyword>